<dbReference type="Pfam" id="PF00756">
    <property type="entry name" value="Esterase"/>
    <property type="match status" value="1"/>
</dbReference>
<evidence type="ECO:0000256" key="6">
    <source>
        <dbReference type="PIRSR" id="PIRSR614186-1"/>
    </source>
</evidence>
<name>A0A316UHQ4_9BASI</name>
<proteinExistence type="inferred from homology"/>
<keyword evidence="4 7" id="KW-0719">Serine esterase</keyword>
<dbReference type="EMBL" id="KZ819679">
    <property type="protein sequence ID" value="PWN24826.1"/>
    <property type="molecule type" value="Genomic_DNA"/>
</dbReference>
<dbReference type="NCBIfam" id="TIGR02821">
    <property type="entry name" value="fghA_ester_D"/>
    <property type="match status" value="1"/>
</dbReference>
<dbReference type="Gene3D" id="3.40.50.1820">
    <property type="entry name" value="alpha/beta hydrolase"/>
    <property type="match status" value="1"/>
</dbReference>
<evidence type="ECO:0000256" key="7">
    <source>
        <dbReference type="RuleBase" id="RU363068"/>
    </source>
</evidence>
<dbReference type="GO" id="GO:0005829">
    <property type="term" value="C:cytosol"/>
    <property type="evidence" value="ECO:0007669"/>
    <property type="project" value="TreeGrafter"/>
</dbReference>
<dbReference type="GO" id="GO:0018738">
    <property type="term" value="F:S-formylglutathione hydrolase activity"/>
    <property type="evidence" value="ECO:0007669"/>
    <property type="project" value="UniProtKB-EC"/>
</dbReference>
<keyword evidence="9" id="KW-1185">Reference proteome</keyword>
<dbReference type="PANTHER" id="PTHR10061:SF0">
    <property type="entry name" value="S-FORMYLGLUTATHIONE HYDROLASE"/>
    <property type="match status" value="1"/>
</dbReference>
<dbReference type="AlphaFoldDB" id="A0A316UHQ4"/>
<dbReference type="STRING" id="1569628.A0A316UHQ4"/>
<feature type="active site" description="Charge relay system" evidence="6">
    <location>
        <position position="231"/>
    </location>
</feature>
<comment type="subcellular location">
    <subcellularLocation>
        <location evidence="7">Cytoplasm</location>
    </subcellularLocation>
</comment>
<comment type="similarity">
    <text evidence="1 7">Belongs to the esterase D family.</text>
</comment>
<keyword evidence="7" id="KW-0963">Cytoplasm</keyword>
<evidence type="ECO:0000256" key="3">
    <source>
        <dbReference type="ARBA" id="ARBA00016774"/>
    </source>
</evidence>
<dbReference type="OrthoDB" id="420518at2759"/>
<evidence type="ECO:0000313" key="8">
    <source>
        <dbReference type="EMBL" id="PWN24826.1"/>
    </source>
</evidence>
<accession>A0A316UHQ4</accession>
<dbReference type="GO" id="GO:0046294">
    <property type="term" value="P:formaldehyde catabolic process"/>
    <property type="evidence" value="ECO:0007669"/>
    <property type="project" value="InterPro"/>
</dbReference>
<keyword evidence="5 7" id="KW-0378">Hydrolase</keyword>
<dbReference type="RefSeq" id="XP_025359438.1">
    <property type="nucleotide sequence ID" value="XM_025509434.1"/>
</dbReference>
<dbReference type="Proteomes" id="UP000245884">
    <property type="component" value="Unassembled WGS sequence"/>
</dbReference>
<organism evidence="8 9">
    <name type="scientific">Jaminaea rosea</name>
    <dbReference type="NCBI Taxonomy" id="1569628"/>
    <lineage>
        <taxon>Eukaryota</taxon>
        <taxon>Fungi</taxon>
        <taxon>Dikarya</taxon>
        <taxon>Basidiomycota</taxon>
        <taxon>Ustilaginomycotina</taxon>
        <taxon>Exobasidiomycetes</taxon>
        <taxon>Microstromatales</taxon>
        <taxon>Microstromatales incertae sedis</taxon>
        <taxon>Jaminaea</taxon>
    </lineage>
</organism>
<dbReference type="GO" id="GO:0052689">
    <property type="term" value="F:carboxylic ester hydrolase activity"/>
    <property type="evidence" value="ECO:0007669"/>
    <property type="project" value="UniProtKB-KW"/>
</dbReference>
<dbReference type="PANTHER" id="PTHR10061">
    <property type="entry name" value="S-FORMYLGLUTATHIONE HYDROLASE"/>
    <property type="match status" value="1"/>
</dbReference>
<sequence>MPALQQKSANKVFNGTLTKYSFPSSALGNLEANLNVFLPSSASSSSPAPVLYYLSGLTCTEDNAAQKGNFFEAAAKEGIALVFPDTSPRGAKIEGEDESYDFGSGAGFYIDATKDPWSKHYKMYTHIVSEIPAALQEAKLPIDFSCASITGHSMGGHGALTLYLKEGDKKYKSASAFSPICHPTACPWGDKAFKGYLEGGVEEGKKHDATELIAGTKGKKLNILIDSGLGDNFYQQKQLLPEDFEAAARKAGHGEDEVQVRLQDGYDHSYFFISTYAPEHVRWHAKFLKN</sequence>
<evidence type="ECO:0000256" key="2">
    <source>
        <dbReference type="ARBA" id="ARBA00012479"/>
    </source>
</evidence>
<evidence type="ECO:0000313" key="9">
    <source>
        <dbReference type="Proteomes" id="UP000245884"/>
    </source>
</evidence>
<evidence type="ECO:0000256" key="1">
    <source>
        <dbReference type="ARBA" id="ARBA00005622"/>
    </source>
</evidence>
<dbReference type="InterPro" id="IPR014186">
    <property type="entry name" value="S-formylglutathione_hydrol"/>
</dbReference>
<dbReference type="FunFam" id="3.40.50.1820:FF:000002">
    <property type="entry name" value="S-formylglutathione hydrolase"/>
    <property type="match status" value="1"/>
</dbReference>
<dbReference type="SUPFAM" id="SSF53474">
    <property type="entry name" value="alpha/beta-Hydrolases"/>
    <property type="match status" value="1"/>
</dbReference>
<dbReference type="EC" id="3.1.2.12" evidence="2 7"/>
<gene>
    <name evidence="8" type="ORF">BDZ90DRAFT_282145</name>
</gene>
<protein>
    <recommendedName>
        <fullName evidence="3 7">S-formylglutathione hydrolase</fullName>
        <ecNumber evidence="2 7">3.1.2.12</ecNumber>
    </recommendedName>
</protein>
<dbReference type="GeneID" id="37031257"/>
<feature type="active site" description="Charge relay system" evidence="6">
    <location>
        <position position="268"/>
    </location>
</feature>
<reference evidence="8 9" key="1">
    <citation type="journal article" date="2018" name="Mol. Biol. Evol.">
        <title>Broad Genomic Sampling Reveals a Smut Pathogenic Ancestry of the Fungal Clade Ustilaginomycotina.</title>
        <authorList>
            <person name="Kijpornyongpan T."/>
            <person name="Mondo S.J."/>
            <person name="Barry K."/>
            <person name="Sandor L."/>
            <person name="Lee J."/>
            <person name="Lipzen A."/>
            <person name="Pangilinan J."/>
            <person name="LaButti K."/>
            <person name="Hainaut M."/>
            <person name="Henrissat B."/>
            <person name="Grigoriev I.V."/>
            <person name="Spatafora J.W."/>
            <person name="Aime M.C."/>
        </authorList>
    </citation>
    <scope>NUCLEOTIDE SEQUENCE [LARGE SCALE GENOMIC DNA]</scope>
    <source>
        <strain evidence="8 9">MCA 5214</strain>
    </source>
</reference>
<feature type="active site" description="Charge relay system" evidence="6">
    <location>
        <position position="153"/>
    </location>
</feature>
<evidence type="ECO:0000256" key="5">
    <source>
        <dbReference type="ARBA" id="ARBA00022801"/>
    </source>
</evidence>
<evidence type="ECO:0000256" key="4">
    <source>
        <dbReference type="ARBA" id="ARBA00022487"/>
    </source>
</evidence>
<comment type="catalytic activity">
    <reaction evidence="7">
        <text>S-formylglutathione + H2O = formate + glutathione + H(+)</text>
        <dbReference type="Rhea" id="RHEA:14961"/>
        <dbReference type="ChEBI" id="CHEBI:15377"/>
        <dbReference type="ChEBI" id="CHEBI:15378"/>
        <dbReference type="ChEBI" id="CHEBI:15740"/>
        <dbReference type="ChEBI" id="CHEBI:57688"/>
        <dbReference type="ChEBI" id="CHEBI:57925"/>
        <dbReference type="EC" id="3.1.2.12"/>
    </reaction>
</comment>
<dbReference type="InterPro" id="IPR029058">
    <property type="entry name" value="AB_hydrolase_fold"/>
</dbReference>
<dbReference type="InterPro" id="IPR000801">
    <property type="entry name" value="Esterase-like"/>
</dbReference>
<comment type="function">
    <text evidence="7">Serine hydrolase involved in the detoxification of formaldehyde.</text>
</comment>